<keyword evidence="6 8" id="KW-1133">Transmembrane helix</keyword>
<comment type="similarity">
    <text evidence="2">Belongs to the arsenical resistance-3 (ACR3) (TC 2.A.59) family.</text>
</comment>
<reference evidence="10" key="1">
    <citation type="journal article" date="2019" name="Int. J. Syst. Evol. Microbiol.">
        <title>The Global Catalogue of Microorganisms (GCM) 10K type strain sequencing project: providing services to taxonomists for standard genome sequencing and annotation.</title>
        <authorList>
            <consortium name="The Broad Institute Genomics Platform"/>
            <consortium name="The Broad Institute Genome Sequencing Center for Infectious Disease"/>
            <person name="Wu L."/>
            <person name="Ma J."/>
        </authorList>
    </citation>
    <scope>NUCLEOTIDE SEQUENCE [LARGE SCALE GENOMIC DNA]</scope>
    <source>
        <strain evidence="10">CCUG 52468</strain>
    </source>
</reference>
<sequence>MDKINKYQTGVILLSVITGLLLGHINFVADYSAKFIVPLLMVMLFGLFLTINISELKSSFLNVKFSLTSIIINFVWTPILAYILGYIFLTNELPIWIGFVMLMVTPCTDWYLVFTGVAKGNVPLSTSILPVNLILQVLLLPVYLMLFFGKSGNVELSSLVESILLVLVVPFVLALIAKKTIGKNGKTGTNLIQFFEKSQVLFLALAVVAMFTSEGKNLIDNPDVIYKLLIPVLIFFAVTFALSQLVSKLLKFSYADKVSLVLTTMARNSPISLAIAVSAFSSEPLIALSLVIGPLIELPILVLTSQVLLKTGRNLQE</sequence>
<dbReference type="InterPro" id="IPR004706">
    <property type="entry name" value="Arsenical-R_Acr3"/>
</dbReference>
<feature type="transmembrane region" description="Helical" evidence="8">
    <location>
        <begin position="12"/>
        <end position="29"/>
    </location>
</feature>
<proteinExistence type="inferred from homology"/>
<feature type="transmembrane region" description="Helical" evidence="8">
    <location>
        <begin position="126"/>
        <end position="146"/>
    </location>
</feature>
<keyword evidence="3" id="KW-0813">Transport</keyword>
<dbReference type="Gene3D" id="1.20.1530.20">
    <property type="match status" value="1"/>
</dbReference>
<keyword evidence="5 8" id="KW-0812">Transmembrane</keyword>
<accession>A0ABW3RR49</accession>
<keyword evidence="7 8" id="KW-0472">Membrane</keyword>
<dbReference type="EMBL" id="JBHTKY010000033">
    <property type="protein sequence ID" value="MFD1167218.1"/>
    <property type="molecule type" value="Genomic_DNA"/>
</dbReference>
<feature type="transmembrane region" description="Helical" evidence="8">
    <location>
        <begin position="158"/>
        <end position="177"/>
    </location>
</feature>
<feature type="transmembrane region" description="Helical" evidence="8">
    <location>
        <begin position="95"/>
        <end position="114"/>
    </location>
</feature>
<dbReference type="RefSeq" id="WP_380898426.1">
    <property type="nucleotide sequence ID" value="NZ_JBHTKY010000033.1"/>
</dbReference>
<feature type="transmembrane region" description="Helical" evidence="8">
    <location>
        <begin position="65"/>
        <end position="89"/>
    </location>
</feature>
<evidence type="ECO:0000256" key="8">
    <source>
        <dbReference type="SAM" id="Phobius"/>
    </source>
</evidence>
<evidence type="ECO:0000313" key="10">
    <source>
        <dbReference type="Proteomes" id="UP001597205"/>
    </source>
</evidence>
<keyword evidence="4" id="KW-1003">Cell membrane</keyword>
<evidence type="ECO:0000256" key="3">
    <source>
        <dbReference type="ARBA" id="ARBA00022448"/>
    </source>
</evidence>
<evidence type="ECO:0000313" key="9">
    <source>
        <dbReference type="EMBL" id="MFD1167218.1"/>
    </source>
</evidence>
<evidence type="ECO:0000256" key="7">
    <source>
        <dbReference type="ARBA" id="ARBA00023136"/>
    </source>
</evidence>
<evidence type="ECO:0000256" key="5">
    <source>
        <dbReference type="ARBA" id="ARBA00022692"/>
    </source>
</evidence>
<feature type="transmembrane region" description="Helical" evidence="8">
    <location>
        <begin position="286"/>
        <end position="309"/>
    </location>
</feature>
<dbReference type="Proteomes" id="UP001597205">
    <property type="component" value="Unassembled WGS sequence"/>
</dbReference>
<keyword evidence="10" id="KW-1185">Reference proteome</keyword>
<dbReference type="InterPro" id="IPR038770">
    <property type="entry name" value="Na+/solute_symporter_sf"/>
</dbReference>
<evidence type="ECO:0000256" key="4">
    <source>
        <dbReference type="ARBA" id="ARBA00022475"/>
    </source>
</evidence>
<protein>
    <submittedName>
        <fullName evidence="9">Arsenic resistance protein</fullName>
    </submittedName>
</protein>
<comment type="caution">
    <text evidence="9">The sequence shown here is derived from an EMBL/GenBank/DDBJ whole genome shotgun (WGS) entry which is preliminary data.</text>
</comment>
<organism evidence="9 10">
    <name type="scientific">Sphingobacterium daejeonense</name>
    <dbReference type="NCBI Taxonomy" id="371142"/>
    <lineage>
        <taxon>Bacteria</taxon>
        <taxon>Pseudomonadati</taxon>
        <taxon>Bacteroidota</taxon>
        <taxon>Sphingobacteriia</taxon>
        <taxon>Sphingobacteriales</taxon>
        <taxon>Sphingobacteriaceae</taxon>
        <taxon>Sphingobacterium</taxon>
    </lineage>
</organism>
<evidence type="ECO:0000256" key="1">
    <source>
        <dbReference type="ARBA" id="ARBA00004651"/>
    </source>
</evidence>
<gene>
    <name evidence="9" type="ORF">ACFQ2C_16570</name>
</gene>
<evidence type="ECO:0000256" key="2">
    <source>
        <dbReference type="ARBA" id="ARBA00010110"/>
    </source>
</evidence>
<name>A0ABW3RR49_9SPHI</name>
<evidence type="ECO:0000256" key="6">
    <source>
        <dbReference type="ARBA" id="ARBA00022989"/>
    </source>
</evidence>
<feature type="transmembrane region" description="Helical" evidence="8">
    <location>
        <begin position="224"/>
        <end position="246"/>
    </location>
</feature>
<feature type="transmembrane region" description="Helical" evidence="8">
    <location>
        <begin position="35"/>
        <end position="53"/>
    </location>
</feature>
<dbReference type="PANTHER" id="PTHR43057:SF1">
    <property type="entry name" value="ARSENICAL-RESISTANCE PROTEIN 3"/>
    <property type="match status" value="1"/>
</dbReference>
<dbReference type="Pfam" id="PF01758">
    <property type="entry name" value="SBF"/>
    <property type="match status" value="1"/>
</dbReference>
<comment type="subcellular location">
    <subcellularLocation>
        <location evidence="1">Cell membrane</location>
        <topology evidence="1">Multi-pass membrane protein</topology>
    </subcellularLocation>
</comment>
<feature type="transmembrane region" description="Helical" evidence="8">
    <location>
        <begin position="189"/>
        <end position="212"/>
    </location>
</feature>
<dbReference type="InterPro" id="IPR002657">
    <property type="entry name" value="BilAc:Na_symport/Acr3"/>
</dbReference>
<dbReference type="PANTHER" id="PTHR43057">
    <property type="entry name" value="ARSENITE EFFLUX TRANSPORTER"/>
    <property type="match status" value="1"/>
</dbReference>